<evidence type="ECO:0000313" key="15">
    <source>
        <dbReference type="EMBL" id="MEF2154744.1"/>
    </source>
</evidence>
<evidence type="ECO:0000256" key="5">
    <source>
        <dbReference type="ARBA" id="ARBA00022729"/>
    </source>
</evidence>
<dbReference type="SUPFAM" id="SSF56935">
    <property type="entry name" value="Porins"/>
    <property type="match status" value="1"/>
</dbReference>
<dbReference type="RefSeq" id="WP_331702904.1">
    <property type="nucleotide sequence ID" value="NZ_JAZHBO010000001.1"/>
</dbReference>
<dbReference type="InterPro" id="IPR039426">
    <property type="entry name" value="TonB-dep_rcpt-like"/>
</dbReference>
<keyword evidence="16" id="KW-1185">Reference proteome</keyword>
<keyword evidence="15" id="KW-0675">Receptor</keyword>
<dbReference type="EMBL" id="JAZHBO010000001">
    <property type="protein sequence ID" value="MEF2154744.1"/>
    <property type="molecule type" value="Genomic_DNA"/>
</dbReference>
<evidence type="ECO:0000256" key="6">
    <source>
        <dbReference type="ARBA" id="ARBA00023065"/>
    </source>
</evidence>
<evidence type="ECO:0000256" key="10">
    <source>
        <dbReference type="PROSITE-ProRule" id="PRU01360"/>
    </source>
</evidence>
<comment type="subcellular location">
    <subcellularLocation>
        <location evidence="1 10">Cell outer membrane</location>
        <topology evidence="1 10">Multi-pass membrane protein</topology>
    </subcellularLocation>
</comment>
<comment type="similarity">
    <text evidence="10 11">Belongs to the TonB-dependent receptor family.</text>
</comment>
<evidence type="ECO:0000256" key="12">
    <source>
        <dbReference type="SAM" id="SignalP"/>
    </source>
</evidence>
<organism evidence="15 16">
    <name type="scientific">Aquilutibacter rugosus</name>
    <dbReference type="NCBI Taxonomy" id="3115820"/>
    <lineage>
        <taxon>Bacteria</taxon>
        <taxon>Pseudomonadati</taxon>
        <taxon>Pseudomonadota</taxon>
        <taxon>Gammaproteobacteria</taxon>
        <taxon>Lysobacterales</taxon>
        <taxon>Lysobacteraceae</taxon>
        <taxon>Aquilutibacter</taxon>
    </lineage>
</organism>
<proteinExistence type="inferred from homology"/>
<accession>A0ABU7UYQ4</accession>
<gene>
    <name evidence="15" type="ORF">V3390_00595</name>
</gene>
<dbReference type="PROSITE" id="PS52016">
    <property type="entry name" value="TONB_DEPENDENT_REC_3"/>
    <property type="match status" value="1"/>
</dbReference>
<keyword evidence="3 10" id="KW-1134">Transmembrane beta strand</keyword>
<keyword evidence="2 10" id="KW-0813">Transport</keyword>
<dbReference type="PANTHER" id="PTHR30069:SF53">
    <property type="entry name" value="COLICIN I RECEPTOR-RELATED"/>
    <property type="match status" value="1"/>
</dbReference>
<dbReference type="Pfam" id="PF07715">
    <property type="entry name" value="Plug"/>
    <property type="match status" value="1"/>
</dbReference>
<evidence type="ECO:0000313" key="16">
    <source>
        <dbReference type="Proteomes" id="UP001356170"/>
    </source>
</evidence>
<evidence type="ECO:0000256" key="7">
    <source>
        <dbReference type="ARBA" id="ARBA00023077"/>
    </source>
</evidence>
<keyword evidence="4 10" id="KW-0812">Transmembrane</keyword>
<dbReference type="CDD" id="cd01347">
    <property type="entry name" value="ligand_gated_channel"/>
    <property type="match status" value="1"/>
</dbReference>
<evidence type="ECO:0000256" key="2">
    <source>
        <dbReference type="ARBA" id="ARBA00022448"/>
    </source>
</evidence>
<dbReference type="Gene3D" id="2.170.130.10">
    <property type="entry name" value="TonB-dependent receptor, plug domain"/>
    <property type="match status" value="1"/>
</dbReference>
<evidence type="ECO:0000256" key="11">
    <source>
        <dbReference type="RuleBase" id="RU003357"/>
    </source>
</evidence>
<keyword evidence="6" id="KW-0406">Ion transport</keyword>
<keyword evidence="5 12" id="KW-0732">Signal</keyword>
<evidence type="ECO:0000256" key="9">
    <source>
        <dbReference type="ARBA" id="ARBA00023237"/>
    </source>
</evidence>
<evidence type="ECO:0000259" key="14">
    <source>
        <dbReference type="Pfam" id="PF07715"/>
    </source>
</evidence>
<dbReference type="PANTHER" id="PTHR30069">
    <property type="entry name" value="TONB-DEPENDENT OUTER MEMBRANE RECEPTOR"/>
    <property type="match status" value="1"/>
</dbReference>
<comment type="caution">
    <text evidence="15">The sequence shown here is derived from an EMBL/GenBank/DDBJ whole genome shotgun (WGS) entry which is preliminary data.</text>
</comment>
<feature type="signal peptide" evidence="12">
    <location>
        <begin position="1"/>
        <end position="22"/>
    </location>
</feature>
<keyword evidence="8 10" id="KW-0472">Membrane</keyword>
<dbReference type="Gene3D" id="2.40.170.20">
    <property type="entry name" value="TonB-dependent receptor, beta-barrel domain"/>
    <property type="match status" value="1"/>
</dbReference>
<feature type="chain" id="PRO_5046827291" evidence="12">
    <location>
        <begin position="23"/>
        <end position="625"/>
    </location>
</feature>
<dbReference type="InterPro" id="IPR036942">
    <property type="entry name" value="Beta-barrel_TonB_sf"/>
</dbReference>
<keyword evidence="9 10" id="KW-0998">Cell outer membrane</keyword>
<dbReference type="Proteomes" id="UP001356170">
    <property type="component" value="Unassembled WGS sequence"/>
</dbReference>
<dbReference type="InterPro" id="IPR000531">
    <property type="entry name" value="Beta-barrel_TonB"/>
</dbReference>
<keyword evidence="7 11" id="KW-0798">TonB box</keyword>
<protein>
    <submittedName>
        <fullName evidence="15">TonB-dependent receptor</fullName>
    </submittedName>
</protein>
<evidence type="ECO:0000256" key="1">
    <source>
        <dbReference type="ARBA" id="ARBA00004571"/>
    </source>
</evidence>
<dbReference type="Pfam" id="PF00593">
    <property type="entry name" value="TonB_dep_Rec_b-barrel"/>
    <property type="match status" value="1"/>
</dbReference>
<name>A0ABU7UYQ4_9GAMM</name>
<evidence type="ECO:0000256" key="4">
    <source>
        <dbReference type="ARBA" id="ARBA00022692"/>
    </source>
</evidence>
<evidence type="ECO:0000259" key="13">
    <source>
        <dbReference type="Pfam" id="PF00593"/>
    </source>
</evidence>
<feature type="domain" description="TonB-dependent receptor-like beta-barrel" evidence="13">
    <location>
        <begin position="233"/>
        <end position="599"/>
    </location>
</feature>
<sequence>MTPRITLLALALLAALPLTAHAHGGDQMAAADDTTVLNLDRVLVTGTRALEGQNPRLVANTIITREDIERLQPSSLGDLLQSQTGMQTTRLGGIGKESSLFLRGSESDHVLFLIDGVRVGSATAGKEAFQDLPLDQIDRIEIVRGPYSSLYGSDAIGGVVQIFTRKGENGVRPSLTVKAGSNNLVGLSAGIRGGNDKGQYALTAAHEETTGYNTCRGSGTLFQGCFTDEPDRDGYENRSISGSASYAWTPSLRSQVTALHIEGSNDYDGSFANHSEIKQQVAGFSTEWQATRALRLRANVGESFDESVDSVNGSYVGTVSSRRLSGGLQADVALGGSNDLVLGWDGLRDRIGGDTGYAVQQRYNRAVYAQWASRFSDAHVLQLNVRRDDNSQFGGKTTGSVLYGVRLASGYRLTFSGGTAFKAPSFNELYYPYYGNPLLRPETARNLEIGLNYSIPMLSWSVHAFRNRVSDLIAHDASILPFGAPNNIDKAVLSGLEAQFRVRVASVAINGNVTALSPRQEGGTFDGNLLPRRAQRTARLDFDWPLHDSLRLGLTQMGSSHRFDDLANTVRLAGYGRTDIRATLAVTPSWQLTGSVENVFDRAYETAAWYPQPGRTWLLSLRYAK</sequence>
<reference evidence="15 16" key="1">
    <citation type="submission" date="2024-01" db="EMBL/GenBank/DDBJ databases">
        <title>Novel species of the genus Luteimonas isolated from rivers.</title>
        <authorList>
            <person name="Lu H."/>
        </authorList>
    </citation>
    <scope>NUCLEOTIDE SEQUENCE [LARGE SCALE GENOMIC DNA]</scope>
    <source>
        <strain evidence="15 16">FXH3W</strain>
    </source>
</reference>
<evidence type="ECO:0000256" key="8">
    <source>
        <dbReference type="ARBA" id="ARBA00023136"/>
    </source>
</evidence>
<dbReference type="InterPro" id="IPR012910">
    <property type="entry name" value="Plug_dom"/>
</dbReference>
<feature type="domain" description="TonB-dependent receptor plug" evidence="14">
    <location>
        <begin position="60"/>
        <end position="159"/>
    </location>
</feature>
<evidence type="ECO:0000256" key="3">
    <source>
        <dbReference type="ARBA" id="ARBA00022452"/>
    </source>
</evidence>
<dbReference type="InterPro" id="IPR037066">
    <property type="entry name" value="Plug_dom_sf"/>
</dbReference>